<sequence length="119" mass="13411">MREELERASSSLRTKYLRIPTLPSSASSPQHRPLPLPRPPLPAEIDEWDRPTEILHSCLVHDRAPNSRSSRKSVVFHGFGTVRVLKRDLSRNLVVSAVDLPNLASCAEIFAFCDALREK</sequence>
<evidence type="ECO:0000313" key="3">
    <source>
        <dbReference type="Proteomes" id="UP001055439"/>
    </source>
</evidence>
<name>A0A9E7FY71_9LILI</name>
<protein>
    <submittedName>
        <fullName evidence="2">Uncharacterized protein</fullName>
    </submittedName>
</protein>
<gene>
    <name evidence="2" type="ORF">MUK42_21246</name>
</gene>
<feature type="region of interest" description="Disordered" evidence="1">
    <location>
        <begin position="1"/>
        <end position="42"/>
    </location>
</feature>
<dbReference type="AlphaFoldDB" id="A0A9E7FY71"/>
<proteinExistence type="predicted"/>
<dbReference type="Proteomes" id="UP001055439">
    <property type="component" value="Chromosome 5"/>
</dbReference>
<keyword evidence="3" id="KW-1185">Reference proteome</keyword>
<accession>A0A9E7FY71</accession>
<reference evidence="2" key="1">
    <citation type="submission" date="2022-05" db="EMBL/GenBank/DDBJ databases">
        <title>The Musa troglodytarum L. genome provides insights into the mechanism of non-climacteric behaviour and enrichment of carotenoids.</title>
        <authorList>
            <person name="Wang J."/>
        </authorList>
    </citation>
    <scope>NUCLEOTIDE SEQUENCE</scope>
    <source>
        <tissue evidence="2">Leaf</tissue>
    </source>
</reference>
<feature type="compositionally biased region" description="Pro residues" evidence="1">
    <location>
        <begin position="32"/>
        <end position="42"/>
    </location>
</feature>
<evidence type="ECO:0000313" key="2">
    <source>
        <dbReference type="EMBL" id="URE03223.1"/>
    </source>
</evidence>
<dbReference type="OrthoDB" id="423283at2759"/>
<evidence type="ECO:0000256" key="1">
    <source>
        <dbReference type="SAM" id="MobiDB-lite"/>
    </source>
</evidence>
<dbReference type="EMBL" id="CP097507">
    <property type="protein sequence ID" value="URE03223.1"/>
    <property type="molecule type" value="Genomic_DNA"/>
</dbReference>
<organism evidence="2 3">
    <name type="scientific">Musa troglodytarum</name>
    <name type="common">fe'i banana</name>
    <dbReference type="NCBI Taxonomy" id="320322"/>
    <lineage>
        <taxon>Eukaryota</taxon>
        <taxon>Viridiplantae</taxon>
        <taxon>Streptophyta</taxon>
        <taxon>Embryophyta</taxon>
        <taxon>Tracheophyta</taxon>
        <taxon>Spermatophyta</taxon>
        <taxon>Magnoliopsida</taxon>
        <taxon>Liliopsida</taxon>
        <taxon>Zingiberales</taxon>
        <taxon>Musaceae</taxon>
        <taxon>Musa</taxon>
    </lineage>
</organism>